<comment type="similarity">
    <text evidence="2">Belongs to the patched family.</text>
</comment>
<accession>A0A3P7IAF7</accession>
<dbReference type="PANTHER" id="PTHR10796">
    <property type="entry name" value="PATCHED-RELATED"/>
    <property type="match status" value="1"/>
</dbReference>
<name>A0A3P7IAF7_STRVU</name>
<gene>
    <name evidence="9" type="ORF">SVUK_LOCUS5229</name>
</gene>
<dbReference type="AlphaFoldDB" id="A0A3P7IAF7"/>
<dbReference type="InterPro" id="IPR003392">
    <property type="entry name" value="PTHD_SSD"/>
</dbReference>
<organism evidence="9 10">
    <name type="scientific">Strongylus vulgaris</name>
    <name type="common">Blood worm</name>
    <dbReference type="NCBI Taxonomy" id="40348"/>
    <lineage>
        <taxon>Eukaryota</taxon>
        <taxon>Metazoa</taxon>
        <taxon>Ecdysozoa</taxon>
        <taxon>Nematoda</taxon>
        <taxon>Chromadorea</taxon>
        <taxon>Rhabditida</taxon>
        <taxon>Rhabditina</taxon>
        <taxon>Rhabditomorpha</taxon>
        <taxon>Strongyloidea</taxon>
        <taxon>Strongylidae</taxon>
        <taxon>Strongylus</taxon>
    </lineage>
</organism>
<dbReference type="GO" id="GO:0006897">
    <property type="term" value="P:endocytosis"/>
    <property type="evidence" value="ECO:0007669"/>
    <property type="project" value="TreeGrafter"/>
</dbReference>
<sequence>MFLLGFPFNSITLVMPFLIIGVGSDDVFIIIHAMRKTDKRRPLEEQIAETMEEAGPSITVTSVTNILSFGIGILTPTPAISLFCLYTCVGVAIDFIYQLTFFVAALVYEEMRILNPEKPPIENLPKEKEIVTAQLSMRSVYPADPDGIVAKYCRILKMWQVQAKLPESQNQR</sequence>
<evidence type="ECO:0000256" key="1">
    <source>
        <dbReference type="ARBA" id="ARBA00004141"/>
    </source>
</evidence>
<dbReference type="EMBL" id="UYYB01015240">
    <property type="protein sequence ID" value="VDM70231.1"/>
    <property type="molecule type" value="Genomic_DNA"/>
</dbReference>
<comment type="subcellular location">
    <subcellularLocation>
        <location evidence="1">Membrane</location>
        <topology evidence="1">Multi-pass membrane protein</topology>
    </subcellularLocation>
</comment>
<dbReference type="GO" id="GO:0018996">
    <property type="term" value="P:molting cycle, collagen and cuticulin-based cuticle"/>
    <property type="evidence" value="ECO:0007669"/>
    <property type="project" value="TreeGrafter"/>
</dbReference>
<dbReference type="InterPro" id="IPR000731">
    <property type="entry name" value="SSD"/>
</dbReference>
<keyword evidence="3 7" id="KW-0812">Transmembrane</keyword>
<evidence type="ECO:0000256" key="4">
    <source>
        <dbReference type="ARBA" id="ARBA00022989"/>
    </source>
</evidence>
<reference evidence="9 10" key="1">
    <citation type="submission" date="2018-11" db="EMBL/GenBank/DDBJ databases">
        <authorList>
            <consortium name="Pathogen Informatics"/>
        </authorList>
    </citation>
    <scope>NUCLEOTIDE SEQUENCE [LARGE SCALE GENOMIC DNA]</scope>
</reference>
<dbReference type="OrthoDB" id="6510177at2759"/>
<evidence type="ECO:0000256" key="2">
    <source>
        <dbReference type="ARBA" id="ARBA00005585"/>
    </source>
</evidence>
<evidence type="ECO:0000259" key="8">
    <source>
        <dbReference type="PROSITE" id="PS50156"/>
    </source>
</evidence>
<dbReference type="InterPro" id="IPR051697">
    <property type="entry name" value="Patched_domain-protein"/>
</dbReference>
<keyword evidence="5 7" id="KW-0472">Membrane</keyword>
<dbReference type="Gene3D" id="1.20.1640.10">
    <property type="entry name" value="Multidrug efflux transporter AcrB transmembrane domain"/>
    <property type="match status" value="1"/>
</dbReference>
<keyword evidence="10" id="KW-1185">Reference proteome</keyword>
<evidence type="ECO:0000313" key="9">
    <source>
        <dbReference type="EMBL" id="VDM70231.1"/>
    </source>
</evidence>
<feature type="transmembrane region" description="Helical" evidence="7">
    <location>
        <begin position="12"/>
        <end position="33"/>
    </location>
</feature>
<dbReference type="SUPFAM" id="SSF82866">
    <property type="entry name" value="Multidrug efflux transporter AcrB transmembrane domain"/>
    <property type="match status" value="1"/>
</dbReference>
<dbReference type="GO" id="GO:0030659">
    <property type="term" value="C:cytoplasmic vesicle membrane"/>
    <property type="evidence" value="ECO:0007669"/>
    <property type="project" value="TreeGrafter"/>
</dbReference>
<dbReference type="Pfam" id="PF02460">
    <property type="entry name" value="Patched"/>
    <property type="match status" value="1"/>
</dbReference>
<proteinExistence type="inferred from homology"/>
<keyword evidence="4 7" id="KW-1133">Transmembrane helix</keyword>
<evidence type="ECO:0000256" key="6">
    <source>
        <dbReference type="ARBA" id="ARBA00023180"/>
    </source>
</evidence>
<keyword evidence="6" id="KW-0325">Glycoprotein</keyword>
<dbReference type="GO" id="GO:0005886">
    <property type="term" value="C:plasma membrane"/>
    <property type="evidence" value="ECO:0007669"/>
    <property type="project" value="TreeGrafter"/>
</dbReference>
<feature type="domain" description="SSD" evidence="8">
    <location>
        <begin position="1"/>
        <end position="108"/>
    </location>
</feature>
<evidence type="ECO:0000313" key="10">
    <source>
        <dbReference type="Proteomes" id="UP000270094"/>
    </source>
</evidence>
<protein>
    <recommendedName>
        <fullName evidence="8">SSD domain-containing protein</fullName>
    </recommendedName>
</protein>
<dbReference type="PROSITE" id="PS50156">
    <property type="entry name" value="SSD"/>
    <property type="match status" value="1"/>
</dbReference>
<feature type="transmembrane region" description="Helical" evidence="7">
    <location>
        <begin position="80"/>
        <end position="108"/>
    </location>
</feature>
<dbReference type="PANTHER" id="PTHR10796:SF87">
    <property type="entry name" value="SSD DOMAIN-CONTAINING PROTEIN"/>
    <property type="match status" value="1"/>
</dbReference>
<evidence type="ECO:0000256" key="7">
    <source>
        <dbReference type="SAM" id="Phobius"/>
    </source>
</evidence>
<dbReference type="Proteomes" id="UP000270094">
    <property type="component" value="Unassembled WGS sequence"/>
</dbReference>
<evidence type="ECO:0000256" key="5">
    <source>
        <dbReference type="ARBA" id="ARBA00023136"/>
    </source>
</evidence>
<evidence type="ECO:0000256" key="3">
    <source>
        <dbReference type="ARBA" id="ARBA00022692"/>
    </source>
</evidence>